<sequence length="372" mass="43218">MGISVIHTIEIGHGMSRDKLIDFTRSQSAFPDNQMEQFLAGRISELQAPEYQLPGFNKFTLYRRGNESYYFLRIVINPQVLLTDRPTVSLFCCTQDNVEALQERFGEGLRIITATTFDPLLQWSVHRIDYAMDLYTPHAALFVELAKQAKHPRDFIDRVNRPGSFYLECGSVTLNFYDKLDQMSKKRRQLGRLYNALCREATNVYRLEIQCSKSKRFEIMNDYGLSDISVCGFLDERIAQEKIQYYYRTTIGYGDYYSLAAVQRRIEQARWRRPKKAGIYNWLRLIAQAGSYPDSVNMALGGTFLDDEPEVLVRIGERTLPDYVDSCRREGINIVTIPAHRDIDYLPNPMPEELRQYPPPRRRRTEVCSPPA</sequence>
<dbReference type="Proteomes" id="UP000295063">
    <property type="component" value="Unassembled WGS sequence"/>
</dbReference>
<name>A0A4R1Q6F6_9FIRM</name>
<evidence type="ECO:0000313" key="2">
    <source>
        <dbReference type="EMBL" id="TCL37414.1"/>
    </source>
</evidence>
<organism evidence="2 3">
    <name type="scientific">Anaerospora hongkongensis</name>
    <dbReference type="NCBI Taxonomy" id="244830"/>
    <lineage>
        <taxon>Bacteria</taxon>
        <taxon>Bacillati</taxon>
        <taxon>Bacillota</taxon>
        <taxon>Negativicutes</taxon>
        <taxon>Selenomonadales</taxon>
        <taxon>Sporomusaceae</taxon>
        <taxon>Anaerospora</taxon>
    </lineage>
</organism>
<evidence type="ECO:0000313" key="3">
    <source>
        <dbReference type="Proteomes" id="UP000295063"/>
    </source>
</evidence>
<protein>
    <submittedName>
        <fullName evidence="2">Uncharacterized protein</fullName>
    </submittedName>
</protein>
<evidence type="ECO:0000256" key="1">
    <source>
        <dbReference type="SAM" id="MobiDB-lite"/>
    </source>
</evidence>
<feature type="region of interest" description="Disordered" evidence="1">
    <location>
        <begin position="348"/>
        <end position="372"/>
    </location>
</feature>
<reference evidence="2 3" key="1">
    <citation type="submission" date="2019-03" db="EMBL/GenBank/DDBJ databases">
        <title>Genomic Encyclopedia of Type Strains, Phase IV (KMG-IV): sequencing the most valuable type-strain genomes for metagenomic binning, comparative biology and taxonomic classification.</title>
        <authorList>
            <person name="Goeker M."/>
        </authorList>
    </citation>
    <scope>NUCLEOTIDE SEQUENCE [LARGE SCALE GENOMIC DNA]</scope>
    <source>
        <strain evidence="2 3">DSM 15969</strain>
    </source>
</reference>
<accession>A0A4R1Q6F6</accession>
<proteinExistence type="predicted"/>
<dbReference type="AlphaFoldDB" id="A0A4R1Q6F6"/>
<gene>
    <name evidence="2" type="ORF">EV210_106283</name>
</gene>
<dbReference type="EMBL" id="SLUI01000006">
    <property type="protein sequence ID" value="TCL37414.1"/>
    <property type="molecule type" value="Genomic_DNA"/>
</dbReference>
<keyword evidence="3" id="KW-1185">Reference proteome</keyword>
<comment type="caution">
    <text evidence="2">The sequence shown here is derived from an EMBL/GenBank/DDBJ whole genome shotgun (WGS) entry which is preliminary data.</text>
</comment>